<dbReference type="InterPro" id="IPR000212">
    <property type="entry name" value="DNA_helicase_UvrD/REP"/>
</dbReference>
<dbReference type="Pfam" id="PF08378">
    <property type="entry name" value="NERD"/>
    <property type="match status" value="1"/>
</dbReference>
<gene>
    <name evidence="7" type="ORF">FRE64_16575</name>
</gene>
<keyword evidence="7" id="KW-0614">Plasmid</keyword>
<dbReference type="Pfam" id="PF13245">
    <property type="entry name" value="AAA_19"/>
    <property type="match status" value="1"/>
</dbReference>
<name>A0A5B8NRD6_9CHRO</name>
<geneLocation type="plasmid" evidence="8">
    <name>peu1</name>
</geneLocation>
<evidence type="ECO:0000256" key="1">
    <source>
        <dbReference type="ARBA" id="ARBA00022741"/>
    </source>
</evidence>
<keyword evidence="2" id="KW-0378">Hydrolase</keyword>
<keyword evidence="8" id="KW-1185">Reference proteome</keyword>
<dbReference type="OrthoDB" id="9787585at2"/>
<evidence type="ECO:0000256" key="4">
    <source>
        <dbReference type="ARBA" id="ARBA00022840"/>
    </source>
</evidence>
<dbReference type="Pfam" id="PF13361">
    <property type="entry name" value="UvrD_C"/>
    <property type="match status" value="2"/>
</dbReference>
<evidence type="ECO:0000259" key="5">
    <source>
        <dbReference type="Pfam" id="PF08378"/>
    </source>
</evidence>
<dbReference type="GO" id="GO:0043138">
    <property type="term" value="F:3'-5' DNA helicase activity"/>
    <property type="evidence" value="ECO:0007669"/>
    <property type="project" value="TreeGrafter"/>
</dbReference>
<dbReference type="EMBL" id="CP042327">
    <property type="protein sequence ID" value="QDZ41588.1"/>
    <property type="molecule type" value="Genomic_DNA"/>
</dbReference>
<feature type="domain" description="NERD" evidence="5">
    <location>
        <begin position="13"/>
        <end position="113"/>
    </location>
</feature>
<dbReference type="SUPFAM" id="SSF52540">
    <property type="entry name" value="P-loop containing nucleoside triphosphate hydrolases"/>
    <property type="match status" value="1"/>
</dbReference>
<dbReference type="InterPro" id="IPR011528">
    <property type="entry name" value="NERD"/>
</dbReference>
<sequence length="630" mass="70941">MAITIPSSIPNKASAGEKRLFNVLANNLPDTFRVWYEPFINERRPDFIILGPEFGLLVIEVKGWYGSQIVKANADSFEILPRNQDINTPQLHQSPLRQGRNYLDSLSQNLETYKVLLQQKGRYQGHLAFPVGVGVVMSNLSQKQASELALEEILPFPTVAYSDELREWETIDSEALIQRLEQMLITRFSFSPLTEDQISTIKGVIYPEIVIGSKSASPQSIPGGVSPLPNHLILSTLDAKQEALAKSIGGGHRIFFGVSGSGKTLLLLSRAKMLVQQNSQARILVLCFNISLSSMLRSILDQASDDNRAIEVHHFHAWAKEVVGKPITSKSGVNYDEYVGQQILENLRSYPQQQKWDAILIDEAHTFLPIWFQCCVQALKDPENGDLMIVADGSQSIYKRSDFTWKSVGIKAQGRTISKKFDLDRNYRNTKEILTAAWSILQTGPKVAQNSDSDEITFPIVEPSQALRQGKLPQIDSLSSKISLETTVAQKVKTQLDAGYNESEIAIIYRKASEQQLKQLQNELQEVGIEFFWVSKNQKNKANYRIEKPGIRLITTLSCLGLEFEVVLIPWMENFSDCSKRTEGATLARRELYVAMTRAKQELYLFSSQKNHFLQELENSNCFNVTSSNS</sequence>
<keyword evidence="1" id="KW-0547">Nucleotide-binding</keyword>
<dbReference type="InterPro" id="IPR014017">
    <property type="entry name" value="DNA_helicase_UvrD-like_C"/>
</dbReference>
<proteinExistence type="predicted"/>
<protein>
    <submittedName>
        <fullName evidence="7">AAA family ATPase</fullName>
    </submittedName>
</protein>
<evidence type="ECO:0000256" key="3">
    <source>
        <dbReference type="ARBA" id="ARBA00022806"/>
    </source>
</evidence>
<feature type="domain" description="UvrD-like helicase C-terminal" evidence="6">
    <location>
        <begin position="422"/>
        <end position="537"/>
    </location>
</feature>
<dbReference type="GO" id="GO:0016787">
    <property type="term" value="F:hydrolase activity"/>
    <property type="evidence" value="ECO:0007669"/>
    <property type="project" value="UniProtKB-KW"/>
</dbReference>
<dbReference type="GO" id="GO:0005524">
    <property type="term" value="F:ATP binding"/>
    <property type="evidence" value="ECO:0007669"/>
    <property type="project" value="UniProtKB-KW"/>
</dbReference>
<dbReference type="AlphaFoldDB" id="A0A5B8NRD6"/>
<feature type="domain" description="UvrD-like helicase C-terminal" evidence="6">
    <location>
        <begin position="547"/>
        <end position="608"/>
    </location>
</feature>
<keyword evidence="4" id="KW-0067">ATP-binding</keyword>
<dbReference type="GO" id="GO:0000725">
    <property type="term" value="P:recombinational repair"/>
    <property type="evidence" value="ECO:0007669"/>
    <property type="project" value="TreeGrafter"/>
</dbReference>
<dbReference type="PANTHER" id="PTHR11070:SF2">
    <property type="entry name" value="ATP-DEPENDENT DNA HELICASE SRS2"/>
    <property type="match status" value="1"/>
</dbReference>
<accession>A0A5B8NRD6</accession>
<keyword evidence="3" id="KW-0347">Helicase</keyword>
<evidence type="ECO:0000313" key="7">
    <source>
        <dbReference type="EMBL" id="QDZ41588.1"/>
    </source>
</evidence>
<dbReference type="InterPro" id="IPR027417">
    <property type="entry name" value="P-loop_NTPase"/>
</dbReference>
<dbReference type="KEGG" id="enn:FRE64_16575"/>
<dbReference type="GO" id="GO:0003677">
    <property type="term" value="F:DNA binding"/>
    <property type="evidence" value="ECO:0007669"/>
    <property type="project" value="InterPro"/>
</dbReference>
<dbReference type="RefSeq" id="WP_146297470.1">
    <property type="nucleotide sequence ID" value="NZ_CP042327.1"/>
</dbReference>
<dbReference type="PANTHER" id="PTHR11070">
    <property type="entry name" value="UVRD / RECB / PCRA DNA HELICASE FAMILY MEMBER"/>
    <property type="match status" value="1"/>
</dbReference>
<evidence type="ECO:0000313" key="8">
    <source>
        <dbReference type="Proteomes" id="UP000318453"/>
    </source>
</evidence>
<organism evidence="7 8">
    <name type="scientific">Euhalothece natronophila Z-M001</name>
    <dbReference type="NCBI Taxonomy" id="522448"/>
    <lineage>
        <taxon>Bacteria</taxon>
        <taxon>Bacillati</taxon>
        <taxon>Cyanobacteriota</taxon>
        <taxon>Cyanophyceae</taxon>
        <taxon>Oscillatoriophycideae</taxon>
        <taxon>Chroococcales</taxon>
        <taxon>Halothecacae</taxon>
        <taxon>Halothece cluster</taxon>
        <taxon>Euhalothece</taxon>
    </lineage>
</organism>
<evidence type="ECO:0000259" key="6">
    <source>
        <dbReference type="Pfam" id="PF13361"/>
    </source>
</evidence>
<reference evidence="7" key="1">
    <citation type="submission" date="2019-08" db="EMBL/GenBank/DDBJ databases">
        <title>Carotenoids and Carotenoid Binding Proteins in the Halophilic Cyanobacterium Euhalothece sp. ZM00.</title>
        <authorList>
            <person name="Cho S.M."/>
            <person name="Song J.Y."/>
            <person name="Park Y.-I."/>
        </authorList>
    </citation>
    <scope>NUCLEOTIDE SEQUENCE [LARGE SCALE GENOMIC DNA]</scope>
    <source>
        <strain evidence="7">Z-M001</strain>
        <plasmid evidence="7">pEu1</plasmid>
    </source>
</reference>
<evidence type="ECO:0000256" key="2">
    <source>
        <dbReference type="ARBA" id="ARBA00022801"/>
    </source>
</evidence>
<dbReference type="Proteomes" id="UP000318453">
    <property type="component" value="Plasmid pEu1"/>
</dbReference>
<dbReference type="Gene3D" id="3.40.50.300">
    <property type="entry name" value="P-loop containing nucleotide triphosphate hydrolases"/>
    <property type="match status" value="2"/>
</dbReference>